<comment type="similarity">
    <text evidence="1">Belongs to the thioredoxin family.</text>
</comment>
<evidence type="ECO:0000256" key="4">
    <source>
        <dbReference type="ARBA" id="ARBA00023157"/>
    </source>
</evidence>
<dbReference type="AlphaFoldDB" id="A0A8W8J4R0"/>
<dbReference type="PANTHER" id="PTHR43601">
    <property type="entry name" value="THIOREDOXIN, MITOCHONDRIAL"/>
    <property type="match status" value="1"/>
</dbReference>
<feature type="domain" description="Thioredoxin" evidence="6">
    <location>
        <begin position="38"/>
        <end position="151"/>
    </location>
</feature>
<evidence type="ECO:0000313" key="7">
    <source>
        <dbReference type="EnsemblMetazoa" id="G1724.7:cds"/>
    </source>
</evidence>
<dbReference type="EnsemblMetazoa" id="G1724.7">
    <property type="protein sequence ID" value="G1724.7:cds"/>
    <property type="gene ID" value="G1724"/>
</dbReference>
<dbReference type="GO" id="GO:0015035">
    <property type="term" value="F:protein-disulfide reductase activity"/>
    <property type="evidence" value="ECO:0007669"/>
    <property type="project" value="InterPro"/>
</dbReference>
<dbReference type="FunFam" id="3.40.30.10:FF:000001">
    <property type="entry name" value="Thioredoxin"/>
    <property type="match status" value="1"/>
</dbReference>
<dbReference type="Pfam" id="PF00085">
    <property type="entry name" value="Thioredoxin"/>
    <property type="match status" value="1"/>
</dbReference>
<dbReference type="SUPFAM" id="SSF52833">
    <property type="entry name" value="Thioredoxin-like"/>
    <property type="match status" value="1"/>
</dbReference>
<dbReference type="InterPro" id="IPR036249">
    <property type="entry name" value="Thioredoxin-like_sf"/>
</dbReference>
<accession>A0A8W8J4R0</accession>
<dbReference type="PROSITE" id="PS00194">
    <property type="entry name" value="THIOREDOXIN_1"/>
    <property type="match status" value="1"/>
</dbReference>
<reference evidence="7" key="1">
    <citation type="submission" date="2022-08" db="UniProtKB">
        <authorList>
            <consortium name="EnsemblMetazoa"/>
        </authorList>
    </citation>
    <scope>IDENTIFICATION</scope>
    <source>
        <strain evidence="7">05x7-T-G4-1.051#20</strain>
    </source>
</reference>
<dbReference type="NCBIfam" id="TIGR01068">
    <property type="entry name" value="thioredoxin"/>
    <property type="match status" value="1"/>
</dbReference>
<evidence type="ECO:0000259" key="6">
    <source>
        <dbReference type="PROSITE" id="PS51352"/>
    </source>
</evidence>
<dbReference type="PANTHER" id="PTHR43601:SF3">
    <property type="entry name" value="THIOREDOXIN, MITOCHONDRIAL"/>
    <property type="match status" value="1"/>
</dbReference>
<keyword evidence="5" id="KW-0676">Redox-active center</keyword>
<dbReference type="GO" id="GO:0045454">
    <property type="term" value="P:cell redox homeostasis"/>
    <property type="evidence" value="ECO:0007669"/>
    <property type="project" value="TreeGrafter"/>
</dbReference>
<sequence length="151" mass="17182">MTTSRRENKNVKSIYFAKAHHPHYPAVNINYNIQRHVATAEKKFECFNIQDAKDFQTRVIESPVPVIVDFHATWCGPCKLLGPRLEAIISNKEGQVSLAKVDVDENVEIAMEYLVESLPTVIGFKNGRKINKFIGLQEDDAIDSFVEKLIH</sequence>
<keyword evidence="8" id="KW-1185">Reference proteome</keyword>
<dbReference type="GO" id="GO:0005739">
    <property type="term" value="C:mitochondrion"/>
    <property type="evidence" value="ECO:0007669"/>
    <property type="project" value="TreeGrafter"/>
</dbReference>
<keyword evidence="2" id="KW-0813">Transport</keyword>
<dbReference type="PROSITE" id="PS51352">
    <property type="entry name" value="THIOREDOXIN_2"/>
    <property type="match status" value="1"/>
</dbReference>
<dbReference type="PRINTS" id="PR00421">
    <property type="entry name" value="THIOREDOXIN"/>
</dbReference>
<keyword evidence="4" id="KW-1015">Disulfide bond</keyword>
<proteinExistence type="inferred from homology"/>
<keyword evidence="3" id="KW-0249">Electron transport</keyword>
<protein>
    <recommendedName>
        <fullName evidence="6">Thioredoxin domain-containing protein</fullName>
    </recommendedName>
</protein>
<evidence type="ECO:0000256" key="3">
    <source>
        <dbReference type="ARBA" id="ARBA00022982"/>
    </source>
</evidence>
<dbReference type="InterPro" id="IPR005746">
    <property type="entry name" value="Thioredoxin"/>
</dbReference>
<dbReference type="InterPro" id="IPR013766">
    <property type="entry name" value="Thioredoxin_domain"/>
</dbReference>
<evidence type="ECO:0000313" key="8">
    <source>
        <dbReference type="Proteomes" id="UP000005408"/>
    </source>
</evidence>
<dbReference type="InterPro" id="IPR017937">
    <property type="entry name" value="Thioredoxin_CS"/>
</dbReference>
<dbReference type="Proteomes" id="UP000005408">
    <property type="component" value="Unassembled WGS sequence"/>
</dbReference>
<dbReference type="CDD" id="cd02947">
    <property type="entry name" value="TRX_family"/>
    <property type="match status" value="1"/>
</dbReference>
<evidence type="ECO:0000256" key="2">
    <source>
        <dbReference type="ARBA" id="ARBA00022448"/>
    </source>
</evidence>
<evidence type="ECO:0000256" key="5">
    <source>
        <dbReference type="ARBA" id="ARBA00023284"/>
    </source>
</evidence>
<name>A0A8W8J4R0_MAGGI</name>
<dbReference type="Gene3D" id="3.40.30.10">
    <property type="entry name" value="Glutaredoxin"/>
    <property type="match status" value="1"/>
</dbReference>
<organism evidence="7 8">
    <name type="scientific">Magallana gigas</name>
    <name type="common">Pacific oyster</name>
    <name type="synonym">Crassostrea gigas</name>
    <dbReference type="NCBI Taxonomy" id="29159"/>
    <lineage>
        <taxon>Eukaryota</taxon>
        <taxon>Metazoa</taxon>
        <taxon>Spiralia</taxon>
        <taxon>Lophotrochozoa</taxon>
        <taxon>Mollusca</taxon>
        <taxon>Bivalvia</taxon>
        <taxon>Autobranchia</taxon>
        <taxon>Pteriomorphia</taxon>
        <taxon>Ostreida</taxon>
        <taxon>Ostreoidea</taxon>
        <taxon>Ostreidae</taxon>
        <taxon>Magallana</taxon>
    </lineage>
</organism>
<evidence type="ECO:0000256" key="1">
    <source>
        <dbReference type="ARBA" id="ARBA00008987"/>
    </source>
</evidence>